<dbReference type="GO" id="GO:0032049">
    <property type="term" value="P:cardiolipin biosynthetic process"/>
    <property type="evidence" value="ECO:0007669"/>
    <property type="project" value="UniProtKB-ARBA"/>
</dbReference>
<dbReference type="InterPro" id="IPR025202">
    <property type="entry name" value="PLD-like_dom"/>
</dbReference>
<gene>
    <name evidence="2" type="primary">cls_1</name>
    <name evidence="2" type="ORF">NCTC10296_01587</name>
</gene>
<dbReference type="GO" id="GO:0030572">
    <property type="term" value="F:phosphatidyltransferase activity"/>
    <property type="evidence" value="ECO:0007669"/>
    <property type="project" value="UniProtKB-ARBA"/>
</dbReference>
<evidence type="ECO:0000313" key="2">
    <source>
        <dbReference type="EMBL" id="VEF02039.1"/>
    </source>
</evidence>
<dbReference type="PROSITE" id="PS50035">
    <property type="entry name" value="PLD"/>
    <property type="match status" value="2"/>
</dbReference>
<protein>
    <submittedName>
        <fullName evidence="2">Phopholipase D-family protein</fullName>
        <ecNumber evidence="2">2.7.8.-</ecNumber>
    </submittedName>
</protein>
<dbReference type="InterPro" id="IPR001736">
    <property type="entry name" value="PLipase_D/transphosphatidylase"/>
</dbReference>
<dbReference type="EMBL" id="LR134313">
    <property type="protein sequence ID" value="VEF02039.1"/>
    <property type="molecule type" value="Genomic_DNA"/>
</dbReference>
<dbReference type="KEGG" id="nci:NCTC10296_01587"/>
<dbReference type="SMART" id="SM00155">
    <property type="entry name" value="PLDc"/>
    <property type="match status" value="2"/>
</dbReference>
<dbReference type="SUPFAM" id="SSF56024">
    <property type="entry name" value="Phospholipase D/nuclease"/>
    <property type="match status" value="2"/>
</dbReference>
<dbReference type="RefSeq" id="WP_085415954.1">
    <property type="nucleotide sequence ID" value="NZ_CAUJPY010000003.1"/>
</dbReference>
<dbReference type="PROSITE" id="PS51257">
    <property type="entry name" value="PROKAR_LIPOPROTEIN"/>
    <property type="match status" value="1"/>
</dbReference>
<dbReference type="Pfam" id="PF13091">
    <property type="entry name" value="PLDc_2"/>
    <property type="match status" value="2"/>
</dbReference>
<accession>A0A1X3CYZ4</accession>
<sequence length="508" mass="57063">MKHTPAFLLILLLAGCQTLPPLEKRSSSRYIKAPNATRVHKVLHNSNPAQTLKADISGIYLLSDPHDAFIARATLIASAEEALDIQYYIWHNDVSGKLLMQMVEAAAKRGVRVRILLDDNNTRGMDNVLTALDEHPNIEIRVFNPFASRSMRSLGYLHDFPRLNRRMHNKTFTADNKATILGGRNIGDEYFNISNDVGFADLDILATGSVVGQVSGDFDRYWASESSYPIADIAKHADLEKGRAELDYVSEKDKELRTLYQSRLQSSPLNRAVTESGIPWIYAPTKYISDDPAKGLDRSRNKPLITEKIDEALGPPEQEIYIVSPYFVPTKQGTEALAELSRNKVAITVFTNSLQATDVAAVHSGYARYRKKLLQAGIELYELKAIHSVPKITDKGLVGSSSSSLHAKIFIVDRKRIFIGSFNFDPRSARLNTEMGVVIEDPRLAELMQQSLQQNAPRIAYKVTLGPNNRLQWQDPQDNQVSKHEPEAKLWKRLISKIFSVMPIERLL</sequence>
<feature type="domain" description="PLD phosphodiesterase" evidence="1">
    <location>
        <begin position="163"/>
        <end position="190"/>
    </location>
</feature>
<evidence type="ECO:0000313" key="3">
    <source>
        <dbReference type="Proteomes" id="UP000279284"/>
    </source>
</evidence>
<feature type="domain" description="PLD phosphodiesterase" evidence="1">
    <location>
        <begin position="401"/>
        <end position="428"/>
    </location>
</feature>
<dbReference type="PANTHER" id="PTHR21248:SF12">
    <property type="entry name" value="CARDIOLIPIN SYNTHASE C"/>
    <property type="match status" value="1"/>
</dbReference>
<dbReference type="OrthoDB" id="9814092at2"/>
<keyword evidence="2" id="KW-0808">Transferase</keyword>
<organism evidence="2 3">
    <name type="scientific">Neisseria canis</name>
    <dbReference type="NCBI Taxonomy" id="493"/>
    <lineage>
        <taxon>Bacteria</taxon>
        <taxon>Pseudomonadati</taxon>
        <taxon>Pseudomonadota</taxon>
        <taxon>Betaproteobacteria</taxon>
        <taxon>Neisseriales</taxon>
        <taxon>Neisseriaceae</taxon>
        <taxon>Neisseria</taxon>
    </lineage>
</organism>
<dbReference type="Gene3D" id="3.30.870.10">
    <property type="entry name" value="Endonuclease Chain A"/>
    <property type="match status" value="2"/>
</dbReference>
<dbReference type="STRING" id="493.BWD07_03370"/>
<dbReference type="Proteomes" id="UP000279284">
    <property type="component" value="Chromosome"/>
</dbReference>
<name>A0A1X3CYZ4_9NEIS</name>
<keyword evidence="3" id="KW-1185">Reference proteome</keyword>
<dbReference type="CDD" id="cd09113">
    <property type="entry name" value="PLDc_ymdC_like_2"/>
    <property type="match status" value="1"/>
</dbReference>
<evidence type="ECO:0000259" key="1">
    <source>
        <dbReference type="PROSITE" id="PS50035"/>
    </source>
</evidence>
<dbReference type="CDD" id="cd09111">
    <property type="entry name" value="PLDc_ymdC_like_1"/>
    <property type="match status" value="1"/>
</dbReference>
<dbReference type="EC" id="2.7.8.-" evidence="2"/>
<dbReference type="AlphaFoldDB" id="A0A1X3CYZ4"/>
<dbReference type="PANTHER" id="PTHR21248">
    <property type="entry name" value="CARDIOLIPIN SYNTHASE"/>
    <property type="match status" value="1"/>
</dbReference>
<proteinExistence type="predicted"/>
<reference evidence="2 3" key="1">
    <citation type="submission" date="2018-12" db="EMBL/GenBank/DDBJ databases">
        <authorList>
            <consortium name="Pathogen Informatics"/>
        </authorList>
    </citation>
    <scope>NUCLEOTIDE SEQUENCE [LARGE SCALE GENOMIC DNA]</scope>
    <source>
        <strain evidence="2 3">NCTC10296</strain>
    </source>
</reference>